<name>A0A8J6N8H8_9BACT</name>
<dbReference type="EMBL" id="JACNLK010000024">
    <property type="protein sequence ID" value="MBC8207961.1"/>
    <property type="molecule type" value="Genomic_DNA"/>
</dbReference>
<accession>A0A8J6N8H8</accession>
<dbReference type="InterPro" id="IPR010235">
    <property type="entry name" value="HepT"/>
</dbReference>
<dbReference type="Pfam" id="PF08780">
    <property type="entry name" value="NTase_sub_bind"/>
    <property type="match status" value="1"/>
</dbReference>
<dbReference type="Proteomes" id="UP000599024">
    <property type="component" value="Unassembled WGS sequence"/>
</dbReference>
<dbReference type="Gene3D" id="1.20.120.330">
    <property type="entry name" value="Nucleotidyltransferases domain 2"/>
    <property type="match status" value="1"/>
</dbReference>
<gene>
    <name evidence="1" type="ORF">H8E79_02190</name>
</gene>
<reference evidence="1 2" key="1">
    <citation type="submission" date="2020-08" db="EMBL/GenBank/DDBJ databases">
        <title>Bridging the membrane lipid divide: bacteria of the FCB group superphylum have the potential to synthesize archaeal ether lipids.</title>
        <authorList>
            <person name="Villanueva L."/>
            <person name="Von Meijenfeldt F.A.B."/>
            <person name="Westbye A.B."/>
            <person name="Yadav S."/>
            <person name="Hopmans E.C."/>
            <person name="Dutilh B.E."/>
            <person name="Sinninghe Damste J.S."/>
        </authorList>
    </citation>
    <scope>NUCLEOTIDE SEQUENCE [LARGE SCALE GENOMIC DNA]</scope>
    <source>
        <strain evidence="1">NIOZ-UU81</strain>
    </source>
</reference>
<protein>
    <submittedName>
        <fullName evidence="1">Nucleotidyltransferase substrate binding protein</fullName>
    </submittedName>
</protein>
<evidence type="ECO:0000313" key="2">
    <source>
        <dbReference type="Proteomes" id="UP000599024"/>
    </source>
</evidence>
<organism evidence="1 2">
    <name type="scientific">Candidatus Desulfatifera sulfidica</name>
    <dbReference type="NCBI Taxonomy" id="2841691"/>
    <lineage>
        <taxon>Bacteria</taxon>
        <taxon>Pseudomonadati</taxon>
        <taxon>Thermodesulfobacteriota</taxon>
        <taxon>Desulfobulbia</taxon>
        <taxon>Desulfobulbales</taxon>
        <taxon>Desulfobulbaceae</taxon>
        <taxon>Candidatus Desulfatifera</taxon>
    </lineage>
</organism>
<proteinExistence type="predicted"/>
<comment type="caution">
    <text evidence="1">The sequence shown here is derived from an EMBL/GenBank/DDBJ whole genome shotgun (WGS) entry which is preliminary data.</text>
</comment>
<sequence>MWLEMLSKRNLLTRTYDESLANEAYLLIKERYAGEVERLVNWLQEQRGDVAD</sequence>
<evidence type="ECO:0000313" key="1">
    <source>
        <dbReference type="EMBL" id="MBC8207961.1"/>
    </source>
</evidence>
<dbReference type="SUPFAM" id="SSF81593">
    <property type="entry name" value="Nucleotidyltransferase substrate binding subunit/domain"/>
    <property type="match status" value="1"/>
</dbReference>
<dbReference type="AlphaFoldDB" id="A0A8J6N8H8"/>